<evidence type="ECO:0000256" key="3">
    <source>
        <dbReference type="ARBA" id="ARBA00023015"/>
    </source>
</evidence>
<reference evidence="8 9" key="1">
    <citation type="journal article" date="2020" name="ISME J.">
        <title>Uncovering the hidden diversity of litter-decomposition mechanisms in mushroom-forming fungi.</title>
        <authorList>
            <person name="Floudas D."/>
            <person name="Bentzer J."/>
            <person name="Ahren D."/>
            <person name="Johansson T."/>
            <person name="Persson P."/>
            <person name="Tunlid A."/>
        </authorList>
    </citation>
    <scope>NUCLEOTIDE SEQUENCE [LARGE SCALE GENOMIC DNA]</scope>
    <source>
        <strain evidence="8 9">CBS 291.85</strain>
    </source>
</reference>
<dbReference type="InterPro" id="IPR036864">
    <property type="entry name" value="Zn2-C6_fun-type_DNA-bd_sf"/>
</dbReference>
<feature type="compositionally biased region" description="Basic residues" evidence="6">
    <location>
        <begin position="188"/>
        <end position="206"/>
    </location>
</feature>
<dbReference type="AlphaFoldDB" id="A0A8H5LMP0"/>
<organism evidence="8 9">
    <name type="scientific">Tetrapyrgos nigripes</name>
    <dbReference type="NCBI Taxonomy" id="182062"/>
    <lineage>
        <taxon>Eukaryota</taxon>
        <taxon>Fungi</taxon>
        <taxon>Dikarya</taxon>
        <taxon>Basidiomycota</taxon>
        <taxon>Agaricomycotina</taxon>
        <taxon>Agaricomycetes</taxon>
        <taxon>Agaricomycetidae</taxon>
        <taxon>Agaricales</taxon>
        <taxon>Marasmiineae</taxon>
        <taxon>Marasmiaceae</taxon>
        <taxon>Tetrapyrgos</taxon>
    </lineage>
</organism>
<dbReference type="Proteomes" id="UP000559256">
    <property type="component" value="Unassembled WGS sequence"/>
</dbReference>
<feature type="region of interest" description="Disordered" evidence="6">
    <location>
        <begin position="185"/>
        <end position="262"/>
    </location>
</feature>
<keyword evidence="5" id="KW-0539">Nucleus</keyword>
<comment type="subcellular location">
    <subcellularLocation>
        <location evidence="1">Nucleus</location>
    </subcellularLocation>
</comment>
<evidence type="ECO:0000259" key="7">
    <source>
        <dbReference type="PROSITE" id="PS50048"/>
    </source>
</evidence>
<dbReference type="PROSITE" id="PS00463">
    <property type="entry name" value="ZN2_CY6_FUNGAL_1"/>
    <property type="match status" value="1"/>
</dbReference>
<dbReference type="OrthoDB" id="10261408at2759"/>
<evidence type="ECO:0000256" key="2">
    <source>
        <dbReference type="ARBA" id="ARBA00022723"/>
    </source>
</evidence>
<dbReference type="GO" id="GO:0000981">
    <property type="term" value="F:DNA-binding transcription factor activity, RNA polymerase II-specific"/>
    <property type="evidence" value="ECO:0007669"/>
    <property type="project" value="InterPro"/>
</dbReference>
<evidence type="ECO:0000313" key="9">
    <source>
        <dbReference type="Proteomes" id="UP000559256"/>
    </source>
</evidence>
<feature type="region of interest" description="Disordered" evidence="6">
    <location>
        <begin position="90"/>
        <end position="144"/>
    </location>
</feature>
<protein>
    <recommendedName>
        <fullName evidence="7">Zn(2)-C6 fungal-type domain-containing protein</fullName>
    </recommendedName>
</protein>
<dbReference type="SMART" id="SM00066">
    <property type="entry name" value="GAL4"/>
    <property type="match status" value="1"/>
</dbReference>
<comment type="caution">
    <text evidence="8">The sequence shown here is derived from an EMBL/GenBank/DDBJ whole genome shotgun (WGS) entry which is preliminary data.</text>
</comment>
<evidence type="ECO:0000256" key="5">
    <source>
        <dbReference type="ARBA" id="ARBA00023242"/>
    </source>
</evidence>
<dbReference type="InterPro" id="IPR001138">
    <property type="entry name" value="Zn2Cys6_DnaBD"/>
</dbReference>
<sequence length="777" mass="87805">MWTDGQQTRDDHYEVYYPFLGLKDPRNDGDIVNAVEILSFHSLYHPSANVPVLDSSSLQAPTSIGRYQQTSLPNLDSSPSHENSVNYHLSAEHHHPPIPPQLPPNFHSMDEQYQDPSDGIQPSNAQTARESSRSAENSHSSNSRKGITNVVIACRQCRKRKIRCDSNKPSCLKCLRRSDECEYDAFPKRRGPDKRPGTRQRARKKRPAPEESIPAPPNKRARKSTTDIHPLIIPDSLPSDSSPMYNSPGSDSQGMSGSHYPSSDQYVKQMYSVPVPDLAGLQLASPQHSKFVQPSVTILEAQRQWWYTFLQTYSLDDIVSDVRYLFSQTGHWLAFLDVDFLEMTIRHSEGRLSIQPALLLSIVAMSTLMRSSEAEYGLEGRERALSLRDSAQVTLDKALRSEWIDATLAEAALILSFFETSLHPQYSPDRVCSSLAQLDDIISSLSLMTIDSDDPEAPKFGQTSVPIVYLEGPEPTDSQRGQPCSCLLLDPQAQQPHSQSDPYKTWSSVLPWNPYWSRKQIRDEECRRLCWCAVGLVASYTAQCVAIDQELPALLLSIPSNFHLLFPGEVSEREALAAAISAGSIPGLGPSASSSSLSTRFDHSYRYQLQPKESIWALYCRSMLLWNYCARIHRGQLQRRYSEFMSGEGDTDIEEENKVEFANDVWSECQMILDSLTMHTCNKVKDMTVVYLTKEYIYNCRITVTHTLRSLHGLSSRGVFFNRKQALEWIYTQEKILERIKIPVKQNIIKVSDLQAAGYGFIRGPFQATWFSNQLAM</sequence>
<keyword evidence="3" id="KW-0805">Transcription regulation</keyword>
<dbReference type="InterPro" id="IPR050815">
    <property type="entry name" value="TF_fung"/>
</dbReference>
<dbReference type="GO" id="GO:0008270">
    <property type="term" value="F:zinc ion binding"/>
    <property type="evidence" value="ECO:0007669"/>
    <property type="project" value="InterPro"/>
</dbReference>
<evidence type="ECO:0000256" key="4">
    <source>
        <dbReference type="ARBA" id="ARBA00023163"/>
    </source>
</evidence>
<feature type="domain" description="Zn(2)-C6 fungal-type" evidence="7">
    <location>
        <begin position="153"/>
        <end position="183"/>
    </location>
</feature>
<keyword evidence="4" id="KW-0804">Transcription</keyword>
<feature type="compositionally biased region" description="Low complexity" evidence="6">
    <location>
        <begin position="230"/>
        <end position="243"/>
    </location>
</feature>
<evidence type="ECO:0000313" key="8">
    <source>
        <dbReference type="EMBL" id="KAF5362709.1"/>
    </source>
</evidence>
<evidence type="ECO:0000256" key="1">
    <source>
        <dbReference type="ARBA" id="ARBA00004123"/>
    </source>
</evidence>
<keyword evidence="9" id="KW-1185">Reference proteome</keyword>
<name>A0A8H5LMP0_9AGAR</name>
<keyword evidence="2" id="KW-0479">Metal-binding</keyword>
<dbReference type="PROSITE" id="PS50048">
    <property type="entry name" value="ZN2_CY6_FUNGAL_2"/>
    <property type="match status" value="1"/>
</dbReference>
<feature type="compositionally biased region" description="Low complexity" evidence="6">
    <location>
        <begin position="134"/>
        <end position="143"/>
    </location>
</feature>
<dbReference type="PANTHER" id="PTHR47338:SF5">
    <property type="entry name" value="ZN(II)2CYS6 TRANSCRIPTION FACTOR (EUROFUNG)"/>
    <property type="match status" value="1"/>
</dbReference>
<dbReference type="PANTHER" id="PTHR47338">
    <property type="entry name" value="ZN(II)2CYS6 TRANSCRIPTION FACTOR (EUROFUNG)-RELATED"/>
    <property type="match status" value="1"/>
</dbReference>
<dbReference type="Gene3D" id="4.10.240.10">
    <property type="entry name" value="Zn(2)-C6 fungal-type DNA-binding domain"/>
    <property type="match status" value="1"/>
</dbReference>
<evidence type="ECO:0000256" key="6">
    <source>
        <dbReference type="SAM" id="MobiDB-lite"/>
    </source>
</evidence>
<feature type="compositionally biased region" description="Polar residues" evidence="6">
    <location>
        <begin position="244"/>
        <end position="262"/>
    </location>
</feature>
<gene>
    <name evidence="8" type="ORF">D9758_011728</name>
</gene>
<accession>A0A8H5LMP0</accession>
<dbReference type="CDD" id="cd00067">
    <property type="entry name" value="GAL4"/>
    <property type="match status" value="1"/>
</dbReference>
<dbReference type="SUPFAM" id="SSF57701">
    <property type="entry name" value="Zn2/Cys6 DNA-binding domain"/>
    <property type="match status" value="1"/>
</dbReference>
<dbReference type="GO" id="GO:0005634">
    <property type="term" value="C:nucleus"/>
    <property type="evidence" value="ECO:0007669"/>
    <property type="project" value="UniProtKB-SubCell"/>
</dbReference>
<dbReference type="Pfam" id="PF00172">
    <property type="entry name" value="Zn_clus"/>
    <property type="match status" value="1"/>
</dbReference>
<dbReference type="EMBL" id="JAACJM010000037">
    <property type="protein sequence ID" value="KAF5362709.1"/>
    <property type="molecule type" value="Genomic_DNA"/>
</dbReference>
<proteinExistence type="predicted"/>